<reference evidence="4" key="1">
    <citation type="submission" date="2016-11" db="EMBL/GenBank/DDBJ databases">
        <authorList>
            <person name="Varghese N."/>
            <person name="Submissions S."/>
        </authorList>
    </citation>
    <scope>NUCLEOTIDE SEQUENCE</scope>
    <source>
        <strain evidence="4">DSM 4029</strain>
    </source>
</reference>
<dbReference type="RefSeq" id="WP_021660357.1">
    <property type="nucleotide sequence ID" value="NZ_FQVY01000002.1"/>
</dbReference>
<feature type="transmembrane region" description="Helical" evidence="1">
    <location>
        <begin position="121"/>
        <end position="139"/>
    </location>
</feature>
<dbReference type="EMBL" id="WWVX01000002">
    <property type="protein sequence ID" value="MZL69209.1"/>
    <property type="molecule type" value="Genomic_DNA"/>
</dbReference>
<dbReference type="EMBL" id="FQVY01000002">
    <property type="protein sequence ID" value="SHG14957.1"/>
    <property type="molecule type" value="Genomic_DNA"/>
</dbReference>
<gene>
    <name evidence="3" type="ORF">GT747_05425</name>
    <name evidence="4" type="ORF">SAMN05444424_1656</name>
</gene>
<protein>
    <submittedName>
        <fullName evidence="4">Predicted anti-sigma-YlaC factor YlaD, contains Zn-finger domain</fullName>
    </submittedName>
</protein>
<keyword evidence="6" id="KW-1185">Reference proteome</keyword>
<organism evidence="4 5">
    <name type="scientific">Bittarella massiliensis</name>
    <name type="common">ex Durand et al. 2017</name>
    <dbReference type="NCBI Taxonomy" id="1720313"/>
    <lineage>
        <taxon>Bacteria</taxon>
        <taxon>Bacillati</taxon>
        <taxon>Bacillota</taxon>
        <taxon>Clostridia</taxon>
        <taxon>Eubacteriales</taxon>
        <taxon>Oscillospiraceae</taxon>
        <taxon>Bittarella (ex Durand et al. 2017)</taxon>
    </lineage>
</organism>
<evidence type="ECO:0000313" key="6">
    <source>
        <dbReference type="Proteomes" id="UP000474718"/>
    </source>
</evidence>
<reference evidence="5" key="2">
    <citation type="submission" date="2016-11" db="EMBL/GenBank/DDBJ databases">
        <authorList>
            <person name="Jaros S."/>
            <person name="Januszkiewicz K."/>
            <person name="Wedrychowicz H."/>
        </authorList>
    </citation>
    <scope>NUCLEOTIDE SEQUENCE [LARGE SCALE GENOMIC DNA]</scope>
    <source>
        <strain evidence="5">DSM 4029</strain>
    </source>
</reference>
<keyword evidence="1" id="KW-0472">Membrane</keyword>
<keyword evidence="1" id="KW-0812">Transmembrane</keyword>
<name>A0AAQ1RW06_9FIRM</name>
<feature type="transmembrane region" description="Helical" evidence="1">
    <location>
        <begin position="159"/>
        <end position="186"/>
    </location>
</feature>
<evidence type="ECO:0000313" key="3">
    <source>
        <dbReference type="EMBL" id="MZL69209.1"/>
    </source>
</evidence>
<reference evidence="3 6" key="3">
    <citation type="journal article" date="2019" name="Nat. Med.">
        <title>A library of human gut bacterial isolates paired with longitudinal multiomics data enables mechanistic microbiome research.</title>
        <authorList>
            <person name="Poyet M."/>
            <person name="Groussin M."/>
            <person name="Gibbons S.M."/>
            <person name="Avila-Pacheco J."/>
            <person name="Jiang X."/>
            <person name="Kearney S.M."/>
            <person name="Perrotta A.R."/>
            <person name="Berdy B."/>
            <person name="Zhao S."/>
            <person name="Lieberman T.D."/>
            <person name="Swanson P.K."/>
            <person name="Smith M."/>
            <person name="Roesemann S."/>
            <person name="Alexander J.E."/>
            <person name="Rich S.A."/>
            <person name="Livny J."/>
            <person name="Vlamakis H."/>
            <person name="Clish C."/>
            <person name="Bullock K."/>
            <person name="Deik A."/>
            <person name="Scott J."/>
            <person name="Pierce K.A."/>
            <person name="Xavier R.J."/>
            <person name="Alm E.J."/>
        </authorList>
    </citation>
    <scope>NUCLEOTIDE SEQUENCE [LARGE SCALE GENOMIC DNA]</scope>
    <source>
        <strain evidence="3 6">BIOML-A2</strain>
    </source>
</reference>
<dbReference type="Proteomes" id="UP000184089">
    <property type="component" value="Unassembled WGS sequence"/>
</dbReference>
<dbReference type="Pfam" id="PF13490">
    <property type="entry name" value="zf-HC2"/>
    <property type="match status" value="1"/>
</dbReference>
<evidence type="ECO:0000259" key="2">
    <source>
        <dbReference type="Pfam" id="PF13490"/>
    </source>
</evidence>
<sequence length="203" mass="21864">MSGERTDIPCQVCLDLWPLVCDGVASEESCRLVEDHLAHCPSCRAETAGETPFLPPSPPSDERVLAALRRRLLAGGLLLAGLGCLVGLAITYSANMFYNLLLLPLAGAAGALALGRRWPWAPLGCFGLTYLWLFLRAGWELLTSPGSMRWGEGLSLLLFSPFLMALIYSLLALVGAVIARLLAFVFRREPGDPARPHHPGGAK</sequence>
<feature type="domain" description="Putative zinc-finger" evidence="2">
    <location>
        <begin position="10"/>
        <end position="44"/>
    </location>
</feature>
<dbReference type="AlphaFoldDB" id="A0AAQ1RW06"/>
<evidence type="ECO:0000313" key="5">
    <source>
        <dbReference type="Proteomes" id="UP000184089"/>
    </source>
</evidence>
<keyword evidence="1" id="KW-1133">Transmembrane helix</keyword>
<accession>A0AAQ1RW06</accession>
<evidence type="ECO:0000313" key="4">
    <source>
        <dbReference type="EMBL" id="SHG14957.1"/>
    </source>
</evidence>
<dbReference type="Proteomes" id="UP000474718">
    <property type="component" value="Unassembled WGS sequence"/>
</dbReference>
<feature type="transmembrane region" description="Helical" evidence="1">
    <location>
        <begin position="96"/>
        <end position="114"/>
    </location>
</feature>
<evidence type="ECO:0000256" key="1">
    <source>
        <dbReference type="SAM" id="Phobius"/>
    </source>
</evidence>
<comment type="caution">
    <text evidence="4">The sequence shown here is derived from an EMBL/GenBank/DDBJ whole genome shotgun (WGS) entry which is preliminary data.</text>
</comment>
<proteinExistence type="predicted"/>
<feature type="transmembrane region" description="Helical" evidence="1">
    <location>
        <begin position="72"/>
        <end position="90"/>
    </location>
</feature>
<dbReference type="InterPro" id="IPR027383">
    <property type="entry name" value="Znf_put"/>
</dbReference>